<dbReference type="Pfam" id="PF02661">
    <property type="entry name" value="Fic"/>
    <property type="match status" value="1"/>
</dbReference>
<dbReference type="RefSeq" id="WP_102073088.1">
    <property type="nucleotide sequence ID" value="NZ_PDNW01000004.1"/>
</dbReference>
<name>A0A2N4U6B7_9BURK</name>
<accession>A0A2N4U6B7</accession>
<feature type="region of interest" description="Disordered" evidence="3">
    <location>
        <begin position="31"/>
        <end position="50"/>
    </location>
</feature>
<gene>
    <name evidence="5" type="ORF">CR159_05875</name>
</gene>
<keyword evidence="6" id="KW-1185">Reference proteome</keyword>
<dbReference type="PANTHER" id="PTHR13504:SF38">
    <property type="entry name" value="FIDO DOMAIN-CONTAINING PROTEIN"/>
    <property type="match status" value="1"/>
</dbReference>
<proteinExistence type="predicted"/>
<dbReference type="AlphaFoldDB" id="A0A2N4U6B7"/>
<keyword evidence="2" id="KW-0067">ATP-binding</keyword>
<dbReference type="SUPFAM" id="SSF140931">
    <property type="entry name" value="Fic-like"/>
    <property type="match status" value="1"/>
</dbReference>
<dbReference type="InterPro" id="IPR003812">
    <property type="entry name" value="Fido"/>
</dbReference>
<dbReference type="OrthoDB" id="9813719at2"/>
<organism evidence="5 6">
    <name type="scientific">Pollutimonas subterranea</name>
    <dbReference type="NCBI Taxonomy" id="2045210"/>
    <lineage>
        <taxon>Bacteria</taxon>
        <taxon>Pseudomonadati</taxon>
        <taxon>Pseudomonadota</taxon>
        <taxon>Betaproteobacteria</taxon>
        <taxon>Burkholderiales</taxon>
        <taxon>Alcaligenaceae</taxon>
        <taxon>Pollutimonas</taxon>
    </lineage>
</organism>
<feature type="binding site" evidence="2">
    <location>
        <begin position="331"/>
        <end position="338"/>
    </location>
    <ligand>
        <name>ATP</name>
        <dbReference type="ChEBI" id="CHEBI:30616"/>
    </ligand>
</feature>
<feature type="active site" evidence="1">
    <location>
        <position position="327"/>
    </location>
</feature>
<evidence type="ECO:0000259" key="4">
    <source>
        <dbReference type="PROSITE" id="PS51459"/>
    </source>
</evidence>
<evidence type="ECO:0000256" key="3">
    <source>
        <dbReference type="SAM" id="MobiDB-lite"/>
    </source>
</evidence>
<feature type="domain" description="Fido" evidence="4">
    <location>
        <begin position="242"/>
        <end position="397"/>
    </location>
</feature>
<protein>
    <submittedName>
        <fullName evidence="5">Cell filamentation protein Fic</fullName>
    </submittedName>
</protein>
<evidence type="ECO:0000256" key="1">
    <source>
        <dbReference type="PIRSR" id="PIRSR640198-1"/>
    </source>
</evidence>
<evidence type="ECO:0000313" key="5">
    <source>
        <dbReference type="EMBL" id="PLC50543.1"/>
    </source>
</evidence>
<dbReference type="Gene3D" id="1.10.3290.10">
    <property type="entry name" value="Fido-like domain"/>
    <property type="match status" value="1"/>
</dbReference>
<feature type="compositionally biased region" description="Polar residues" evidence="3">
    <location>
        <begin position="31"/>
        <end position="42"/>
    </location>
</feature>
<evidence type="ECO:0000256" key="2">
    <source>
        <dbReference type="PIRSR" id="PIRSR640198-2"/>
    </source>
</evidence>
<comment type="caution">
    <text evidence="5">The sequence shown here is derived from an EMBL/GenBank/DDBJ whole genome shotgun (WGS) entry which is preliminary data.</text>
</comment>
<sequence>MSDLPNDPIGAAWLAQAYQLLPTGRMPVQSQIGGRRATQISNGDRLETYPETMRPSREPAAHLQFHLRHEVPHLEFLSRLFAKTGPAFVQALVDAEPTGQYARRAAFLYEWLTENTLQVPERIGGNYVDAIDNTKLVAASADRAVKVPRWRINDNLPGTRYFCPTIIKTEATILAMALDVPQLFQNLTDEFGEDLLQRAAVWMTLRESKASFAIEGEADRASRIDRFAEVMARRTGHGDSPLSGTALAQLQSEILGERTTLTHFGLRQSPVFIGETVRYQDVVHYVAPPADDVAAMLEGLHVFLERTQGQSPVMRSAVAAFGFVYIHPLADGNGRVHRFLINDTLRRDGAVPEPVILPVSAVITDDSGERRNYDRVLDEVSKPLMREAREHITFTSRCTTYPDGVVSNFEFNGNEQVRPVWRYLDLGPHVVYLSNIVTRTLTEQMREQSRYLRNHGRARQALKEVVEMPDHQADRILRSIEQNNGELSNALAKQMPILSEPGIWTEIIETVSLAFQEDPPADSHILDRYHPSRPAGREA</sequence>
<reference evidence="5 6" key="1">
    <citation type="submission" date="2017-10" db="EMBL/GenBank/DDBJ databases">
        <title>Two draft genome sequences of Pusillimonas sp. strains isolated from a nitrate- and radionuclide-contaminated groundwater in Russia.</title>
        <authorList>
            <person name="Grouzdev D.S."/>
            <person name="Tourova T.P."/>
            <person name="Goeva M.A."/>
            <person name="Babich T.L."/>
            <person name="Sokolova D.S."/>
            <person name="Abdullin R."/>
            <person name="Poltaraus A.B."/>
            <person name="Toshchakov S.V."/>
            <person name="Nazina T.N."/>
        </authorList>
    </citation>
    <scope>NUCLEOTIDE SEQUENCE [LARGE SCALE GENOMIC DNA]</scope>
    <source>
        <strain evidence="5 6">JR1/69-3-13</strain>
    </source>
</reference>
<dbReference type="InterPro" id="IPR040198">
    <property type="entry name" value="Fido_containing"/>
</dbReference>
<keyword evidence="2" id="KW-0547">Nucleotide-binding</keyword>
<dbReference type="PROSITE" id="PS51459">
    <property type="entry name" value="FIDO"/>
    <property type="match status" value="1"/>
</dbReference>
<dbReference type="EMBL" id="PDNW01000004">
    <property type="protein sequence ID" value="PLC50543.1"/>
    <property type="molecule type" value="Genomic_DNA"/>
</dbReference>
<dbReference type="PANTHER" id="PTHR13504">
    <property type="entry name" value="FIDO DOMAIN-CONTAINING PROTEIN DDB_G0283145"/>
    <property type="match status" value="1"/>
</dbReference>
<dbReference type="InterPro" id="IPR036597">
    <property type="entry name" value="Fido-like_dom_sf"/>
</dbReference>
<dbReference type="Proteomes" id="UP000234190">
    <property type="component" value="Unassembled WGS sequence"/>
</dbReference>
<dbReference type="GO" id="GO:0005524">
    <property type="term" value="F:ATP binding"/>
    <property type="evidence" value="ECO:0007669"/>
    <property type="project" value="UniProtKB-KW"/>
</dbReference>
<evidence type="ECO:0000313" key="6">
    <source>
        <dbReference type="Proteomes" id="UP000234190"/>
    </source>
</evidence>